<protein>
    <submittedName>
        <fullName evidence="3">Uncharacterized protein</fullName>
    </submittedName>
</protein>
<reference evidence="3" key="1">
    <citation type="submission" date="2022-02" db="EMBL/GenBank/DDBJ databases">
        <authorList>
            <person name="Henning P.M."/>
            <person name="McCubbin A.G."/>
            <person name="Shore J.S."/>
        </authorList>
    </citation>
    <scope>NUCLEOTIDE SEQUENCE</scope>
    <source>
        <strain evidence="3">F60SS</strain>
        <tissue evidence="3">Leaves</tissue>
    </source>
</reference>
<feature type="chain" id="PRO_5040390130" evidence="2">
    <location>
        <begin position="25"/>
        <end position="116"/>
    </location>
</feature>
<keyword evidence="4" id="KW-1185">Reference proteome</keyword>
<organism evidence="3 4">
    <name type="scientific">Turnera subulata</name>
    <dbReference type="NCBI Taxonomy" id="218843"/>
    <lineage>
        <taxon>Eukaryota</taxon>
        <taxon>Viridiplantae</taxon>
        <taxon>Streptophyta</taxon>
        <taxon>Embryophyta</taxon>
        <taxon>Tracheophyta</taxon>
        <taxon>Spermatophyta</taxon>
        <taxon>Magnoliopsida</taxon>
        <taxon>eudicotyledons</taxon>
        <taxon>Gunneridae</taxon>
        <taxon>Pentapetalae</taxon>
        <taxon>rosids</taxon>
        <taxon>fabids</taxon>
        <taxon>Malpighiales</taxon>
        <taxon>Passifloraceae</taxon>
        <taxon>Turnera</taxon>
    </lineage>
</organism>
<feature type="signal peptide" evidence="2">
    <location>
        <begin position="1"/>
        <end position="24"/>
    </location>
</feature>
<evidence type="ECO:0000256" key="2">
    <source>
        <dbReference type="SAM" id="SignalP"/>
    </source>
</evidence>
<dbReference type="AlphaFoldDB" id="A0A9Q0J5C3"/>
<comment type="caution">
    <text evidence="3">The sequence shown here is derived from an EMBL/GenBank/DDBJ whole genome shotgun (WGS) entry which is preliminary data.</text>
</comment>
<reference evidence="3" key="2">
    <citation type="journal article" date="2023" name="Plants (Basel)">
        <title>Annotation of the Turnera subulata (Passifloraceae) Draft Genome Reveals the S-Locus Evolved after the Divergence of Turneroideae from Passifloroideae in a Stepwise Manner.</title>
        <authorList>
            <person name="Henning P.M."/>
            <person name="Roalson E.H."/>
            <person name="Mir W."/>
            <person name="McCubbin A.G."/>
            <person name="Shore J.S."/>
        </authorList>
    </citation>
    <scope>NUCLEOTIDE SEQUENCE</scope>
    <source>
        <strain evidence="3">F60SS</strain>
    </source>
</reference>
<sequence length="116" mass="12679">MKILPVIICVAAFMLLILATGLQADAETTVEHKVMIHRHLSGNPSTLGRKDIKDRSPSQESNDDDTEIKTGNKADGGEDENPTYGQFDGDDSDSSSHHFYYSESRPANSGGVPRHH</sequence>
<proteinExistence type="predicted"/>
<evidence type="ECO:0000256" key="1">
    <source>
        <dbReference type="SAM" id="MobiDB-lite"/>
    </source>
</evidence>
<gene>
    <name evidence="3" type="ORF">Tsubulata_040593</name>
</gene>
<dbReference type="Proteomes" id="UP001141552">
    <property type="component" value="Unassembled WGS sequence"/>
</dbReference>
<name>A0A9Q0J5C3_9ROSI</name>
<evidence type="ECO:0000313" key="4">
    <source>
        <dbReference type="Proteomes" id="UP001141552"/>
    </source>
</evidence>
<dbReference type="EMBL" id="JAKUCV010005694">
    <property type="protein sequence ID" value="KAJ4830236.1"/>
    <property type="molecule type" value="Genomic_DNA"/>
</dbReference>
<accession>A0A9Q0J5C3</accession>
<feature type="compositionally biased region" description="Basic and acidic residues" evidence="1">
    <location>
        <begin position="67"/>
        <end position="76"/>
    </location>
</feature>
<feature type="region of interest" description="Disordered" evidence="1">
    <location>
        <begin position="38"/>
        <end position="116"/>
    </location>
</feature>
<keyword evidence="2" id="KW-0732">Signal</keyword>
<evidence type="ECO:0000313" key="3">
    <source>
        <dbReference type="EMBL" id="KAJ4830236.1"/>
    </source>
</evidence>
<feature type="compositionally biased region" description="Basic and acidic residues" evidence="1">
    <location>
        <begin position="48"/>
        <end position="57"/>
    </location>
</feature>